<evidence type="ECO:0000313" key="12">
    <source>
        <dbReference type="EMBL" id="OWF46943.1"/>
    </source>
</evidence>
<comment type="catalytic activity">
    <reaction evidence="8">
        <text>thiamine + UTP = thiamine diphosphate + UMP + H(+)</text>
        <dbReference type="Rhea" id="RHEA:79423"/>
        <dbReference type="ChEBI" id="CHEBI:15378"/>
        <dbReference type="ChEBI" id="CHEBI:18385"/>
        <dbReference type="ChEBI" id="CHEBI:46398"/>
        <dbReference type="ChEBI" id="CHEBI:57865"/>
        <dbReference type="ChEBI" id="CHEBI:58937"/>
    </reaction>
    <physiologicalReaction direction="left-to-right" evidence="8">
        <dbReference type="Rhea" id="RHEA:79424"/>
    </physiologicalReaction>
</comment>
<dbReference type="Pfam" id="PF04265">
    <property type="entry name" value="TPK_B1_binding"/>
    <property type="match status" value="1"/>
</dbReference>
<evidence type="ECO:0000256" key="6">
    <source>
        <dbReference type="ARBA" id="ARBA00022777"/>
    </source>
</evidence>
<gene>
    <name evidence="12" type="ORF">KP79_PYT14923</name>
</gene>
<evidence type="ECO:0000256" key="8">
    <source>
        <dbReference type="ARBA" id="ARBA00050898"/>
    </source>
</evidence>
<dbReference type="SUPFAM" id="SSF63999">
    <property type="entry name" value="Thiamin pyrophosphokinase, catalytic domain"/>
    <property type="match status" value="1"/>
</dbReference>
<proteinExistence type="inferred from homology"/>
<dbReference type="Proteomes" id="UP000242188">
    <property type="component" value="Unassembled WGS sequence"/>
</dbReference>
<dbReference type="GO" id="GO:0016301">
    <property type="term" value="F:kinase activity"/>
    <property type="evidence" value="ECO:0007669"/>
    <property type="project" value="UniProtKB-UniRule"/>
</dbReference>
<sequence length="246" mass="27236">MDQQEFCPLGYLKEHKDGVTLMILNQPQDIDVTFMKQMWAKATLKATVDGGTNVLYDSVKADRDLYIPDLISGDFDSIRPEVSEFYKSKGVEIVSTPDQDYIDFAKALRLLISKSAQVEVIVALGAFGGRMDQVFANIDVLHQAQKLTSVPVVLASHCQMCVLLKQGMKHCLQVDTGHEGDWCGLIPVGRPCLHITTTGLKWNLDNQGMEFGQLISTSNALEGNGLVTIETDNDLLWCMEVKPDAE</sequence>
<dbReference type="GO" id="GO:0009229">
    <property type="term" value="P:thiamine diphosphate biosynthetic process"/>
    <property type="evidence" value="ECO:0007669"/>
    <property type="project" value="UniProtKB-UniRule"/>
</dbReference>
<organism evidence="12 13">
    <name type="scientific">Mizuhopecten yessoensis</name>
    <name type="common">Japanese scallop</name>
    <name type="synonym">Patinopecten yessoensis</name>
    <dbReference type="NCBI Taxonomy" id="6573"/>
    <lineage>
        <taxon>Eukaryota</taxon>
        <taxon>Metazoa</taxon>
        <taxon>Spiralia</taxon>
        <taxon>Lophotrochozoa</taxon>
        <taxon>Mollusca</taxon>
        <taxon>Bivalvia</taxon>
        <taxon>Autobranchia</taxon>
        <taxon>Pteriomorphia</taxon>
        <taxon>Pectinida</taxon>
        <taxon>Pectinoidea</taxon>
        <taxon>Pectinidae</taxon>
        <taxon>Mizuhopecten</taxon>
    </lineage>
</organism>
<dbReference type="UniPathway" id="UPA00060">
    <property type="reaction ID" value="UER00597"/>
</dbReference>
<dbReference type="PANTHER" id="PTHR13622:SF8">
    <property type="entry name" value="THIAMIN PYROPHOSPHOKINASE 1"/>
    <property type="match status" value="1"/>
</dbReference>
<dbReference type="InterPro" id="IPR007373">
    <property type="entry name" value="Thiamin_PyroPKinase_B1-bd"/>
</dbReference>
<dbReference type="InterPro" id="IPR006282">
    <property type="entry name" value="Thi_PPkinase"/>
</dbReference>
<evidence type="ECO:0000313" key="13">
    <source>
        <dbReference type="Proteomes" id="UP000242188"/>
    </source>
</evidence>
<accession>A0A210QDW0</accession>
<comment type="function">
    <text evidence="9">Catalyzes the phosphorylation of thiamine to thiamine pyrophosphate (TPP) utilizing UTP and therefore links the biosynthesis of TPP to pyrimidines metabolism. By producing thiamine pyrophosphate, a cofactor of the mitochondrial pyruvate dehydrogenase indirectly regulates pyruvate oxidation and lipogenesis. Although it can also catalyze thiamine phosphorylation using ATP and CTP in vitro, it does so with significantly lower efficiency and without physiological relevance evidence.</text>
</comment>
<dbReference type="GO" id="GO:0141200">
    <property type="term" value="F:UTP thiamine diphosphokinase activity"/>
    <property type="evidence" value="ECO:0007669"/>
    <property type="project" value="RHEA"/>
</dbReference>
<dbReference type="EC" id="2.7.6.2" evidence="10"/>
<dbReference type="InterPro" id="IPR007371">
    <property type="entry name" value="TPK_catalytic"/>
</dbReference>
<dbReference type="STRING" id="6573.A0A210QDW0"/>
<evidence type="ECO:0000256" key="5">
    <source>
        <dbReference type="ARBA" id="ARBA00022741"/>
    </source>
</evidence>
<dbReference type="SMART" id="SM00983">
    <property type="entry name" value="TPK_B1_binding"/>
    <property type="match status" value="1"/>
</dbReference>
<evidence type="ECO:0000256" key="7">
    <source>
        <dbReference type="ARBA" id="ARBA00022840"/>
    </source>
</evidence>
<evidence type="ECO:0000256" key="2">
    <source>
        <dbReference type="ARBA" id="ARBA00006785"/>
    </source>
</evidence>
<dbReference type="PIRSF" id="PIRSF031057">
    <property type="entry name" value="Thiamin_pyrophosphokinase"/>
    <property type="match status" value="1"/>
</dbReference>
<comment type="pathway">
    <text evidence="1 10">Cofactor biosynthesis; thiamine diphosphate biosynthesis; thiamine diphosphate from thiamine: step 1/1.</text>
</comment>
<dbReference type="GO" id="GO:0005829">
    <property type="term" value="C:cytosol"/>
    <property type="evidence" value="ECO:0007669"/>
    <property type="project" value="UniProtKB-ARBA"/>
</dbReference>
<dbReference type="GO" id="GO:0006772">
    <property type="term" value="P:thiamine metabolic process"/>
    <property type="evidence" value="ECO:0007669"/>
    <property type="project" value="InterPro"/>
</dbReference>
<dbReference type="Pfam" id="PF04263">
    <property type="entry name" value="TPK_catalytic"/>
    <property type="match status" value="1"/>
</dbReference>
<dbReference type="InterPro" id="IPR016966">
    <property type="entry name" value="Thiamin_pyrophosphokinase_euk"/>
</dbReference>
<keyword evidence="13" id="KW-1185">Reference proteome</keyword>
<protein>
    <recommendedName>
        <fullName evidence="10">Thiamine pyrophosphokinase</fullName>
        <ecNumber evidence="10">2.7.6.2</ecNumber>
    </recommendedName>
</protein>
<evidence type="ECO:0000256" key="9">
    <source>
        <dbReference type="ARBA" id="ARBA00055888"/>
    </source>
</evidence>
<dbReference type="FunFam" id="3.40.50.10240:FF:000006">
    <property type="entry name" value="Thiamin pyrophosphokinase 1"/>
    <property type="match status" value="1"/>
</dbReference>
<comment type="similarity">
    <text evidence="2 10">Belongs to the thiamine pyrophosphokinase family.</text>
</comment>
<dbReference type="OrthoDB" id="25149at2759"/>
<evidence type="ECO:0000259" key="11">
    <source>
        <dbReference type="SMART" id="SM00983"/>
    </source>
</evidence>
<dbReference type="AlphaFoldDB" id="A0A210QDW0"/>
<evidence type="ECO:0000256" key="3">
    <source>
        <dbReference type="ARBA" id="ARBA00011738"/>
    </source>
</evidence>
<dbReference type="GO" id="GO:0005524">
    <property type="term" value="F:ATP binding"/>
    <property type="evidence" value="ECO:0007669"/>
    <property type="project" value="UniProtKB-UniRule"/>
</dbReference>
<dbReference type="PANTHER" id="PTHR13622">
    <property type="entry name" value="THIAMIN PYROPHOSPHOKINASE"/>
    <property type="match status" value="1"/>
</dbReference>
<dbReference type="NCBIfam" id="TIGR01378">
    <property type="entry name" value="thi_PPkinase"/>
    <property type="match status" value="1"/>
</dbReference>
<feature type="domain" description="Thiamin pyrophosphokinase thiamin-binding" evidence="11">
    <location>
        <begin position="177"/>
        <end position="235"/>
    </location>
</feature>
<evidence type="ECO:0000256" key="1">
    <source>
        <dbReference type="ARBA" id="ARBA00005078"/>
    </source>
</evidence>
<comment type="caution">
    <text evidence="12">The sequence shown here is derived from an EMBL/GenBank/DDBJ whole genome shotgun (WGS) entry which is preliminary data.</text>
</comment>
<dbReference type="InterPro" id="IPR036371">
    <property type="entry name" value="TPK_B1-bd_sf"/>
</dbReference>
<dbReference type="InterPro" id="IPR036759">
    <property type="entry name" value="TPK_catalytic_sf"/>
</dbReference>
<comment type="catalytic activity">
    <reaction evidence="10">
        <text>thiamine + ATP = thiamine diphosphate + AMP + H(+)</text>
        <dbReference type="Rhea" id="RHEA:11576"/>
        <dbReference type="ChEBI" id="CHEBI:15378"/>
        <dbReference type="ChEBI" id="CHEBI:18385"/>
        <dbReference type="ChEBI" id="CHEBI:30616"/>
        <dbReference type="ChEBI" id="CHEBI:58937"/>
        <dbReference type="ChEBI" id="CHEBI:456215"/>
    </reaction>
</comment>
<dbReference type="EMBL" id="NEDP02004063">
    <property type="protein sequence ID" value="OWF46943.1"/>
    <property type="molecule type" value="Genomic_DNA"/>
</dbReference>
<keyword evidence="4 10" id="KW-0808">Transferase</keyword>
<dbReference type="SUPFAM" id="SSF63862">
    <property type="entry name" value="Thiamin pyrophosphokinase, substrate-binding domain"/>
    <property type="match status" value="1"/>
</dbReference>
<evidence type="ECO:0000256" key="10">
    <source>
        <dbReference type="PIRNR" id="PIRNR031057"/>
    </source>
</evidence>
<name>A0A210QDW0_MIZYE</name>
<dbReference type="FunFam" id="2.60.120.320:FF:000002">
    <property type="entry name" value="Thiamine pyrophosphokinase"/>
    <property type="match status" value="1"/>
</dbReference>
<dbReference type="GO" id="GO:0030975">
    <property type="term" value="F:thiamine binding"/>
    <property type="evidence" value="ECO:0007669"/>
    <property type="project" value="UniProtKB-UniRule"/>
</dbReference>
<keyword evidence="6 10" id="KW-0418">Kinase</keyword>
<keyword evidence="5 10" id="KW-0547">Nucleotide-binding</keyword>
<evidence type="ECO:0000256" key="4">
    <source>
        <dbReference type="ARBA" id="ARBA00022679"/>
    </source>
</evidence>
<dbReference type="Gene3D" id="2.60.120.320">
    <property type="entry name" value="Thiamin pyrophosphokinase, thiamin-binding domain"/>
    <property type="match status" value="1"/>
</dbReference>
<dbReference type="Gene3D" id="3.40.50.10240">
    <property type="entry name" value="Thiamin pyrophosphokinase, catalytic domain"/>
    <property type="match status" value="1"/>
</dbReference>
<dbReference type="GO" id="GO:0004788">
    <property type="term" value="F:thiamine diphosphokinase activity"/>
    <property type="evidence" value="ECO:0007669"/>
    <property type="project" value="UniProtKB-UniRule"/>
</dbReference>
<keyword evidence="7 10" id="KW-0067">ATP-binding</keyword>
<dbReference type="CDD" id="cd07995">
    <property type="entry name" value="TPK"/>
    <property type="match status" value="1"/>
</dbReference>
<reference evidence="12 13" key="1">
    <citation type="journal article" date="2017" name="Nat. Ecol. Evol.">
        <title>Scallop genome provides insights into evolution of bilaterian karyotype and development.</title>
        <authorList>
            <person name="Wang S."/>
            <person name="Zhang J."/>
            <person name="Jiao W."/>
            <person name="Li J."/>
            <person name="Xun X."/>
            <person name="Sun Y."/>
            <person name="Guo X."/>
            <person name="Huan P."/>
            <person name="Dong B."/>
            <person name="Zhang L."/>
            <person name="Hu X."/>
            <person name="Sun X."/>
            <person name="Wang J."/>
            <person name="Zhao C."/>
            <person name="Wang Y."/>
            <person name="Wang D."/>
            <person name="Huang X."/>
            <person name="Wang R."/>
            <person name="Lv J."/>
            <person name="Li Y."/>
            <person name="Zhang Z."/>
            <person name="Liu B."/>
            <person name="Lu W."/>
            <person name="Hui Y."/>
            <person name="Liang J."/>
            <person name="Zhou Z."/>
            <person name="Hou R."/>
            <person name="Li X."/>
            <person name="Liu Y."/>
            <person name="Li H."/>
            <person name="Ning X."/>
            <person name="Lin Y."/>
            <person name="Zhao L."/>
            <person name="Xing Q."/>
            <person name="Dou J."/>
            <person name="Li Y."/>
            <person name="Mao J."/>
            <person name="Guo H."/>
            <person name="Dou H."/>
            <person name="Li T."/>
            <person name="Mu C."/>
            <person name="Jiang W."/>
            <person name="Fu Q."/>
            <person name="Fu X."/>
            <person name="Miao Y."/>
            <person name="Liu J."/>
            <person name="Yu Q."/>
            <person name="Li R."/>
            <person name="Liao H."/>
            <person name="Li X."/>
            <person name="Kong Y."/>
            <person name="Jiang Z."/>
            <person name="Chourrout D."/>
            <person name="Li R."/>
            <person name="Bao Z."/>
        </authorList>
    </citation>
    <scope>NUCLEOTIDE SEQUENCE [LARGE SCALE GENOMIC DNA]</scope>
    <source>
        <strain evidence="12 13">PY_sf001</strain>
    </source>
</reference>
<comment type="subunit">
    <text evidence="3">Homodimer.</text>
</comment>